<proteinExistence type="inferred from homology"/>
<evidence type="ECO:0000313" key="6">
    <source>
        <dbReference type="EMBL" id="RKQ14562.1"/>
    </source>
</evidence>
<dbReference type="RefSeq" id="WP_121215400.1">
    <property type="nucleotide sequence ID" value="NZ_RBZN01000042.1"/>
</dbReference>
<feature type="domain" description="Flagellin C-terminal" evidence="5">
    <location>
        <begin position="219"/>
        <end position="293"/>
    </location>
</feature>
<comment type="caution">
    <text evidence="6">The sequence shown here is derived from an EMBL/GenBank/DDBJ whole genome shotgun (WGS) entry which is preliminary data.</text>
</comment>
<dbReference type="Pfam" id="PF00669">
    <property type="entry name" value="Flagellin_N"/>
    <property type="match status" value="1"/>
</dbReference>
<keyword evidence="6" id="KW-0282">Flagellum</keyword>
<dbReference type="EMBL" id="RBZN01000042">
    <property type="protein sequence ID" value="RKQ14562.1"/>
    <property type="molecule type" value="Genomic_DNA"/>
</dbReference>
<dbReference type="InterPro" id="IPR001492">
    <property type="entry name" value="Flagellin"/>
</dbReference>
<evidence type="ECO:0000256" key="3">
    <source>
        <dbReference type="ARBA" id="ARBA00023143"/>
    </source>
</evidence>
<evidence type="ECO:0000256" key="2">
    <source>
        <dbReference type="ARBA" id="ARBA00005709"/>
    </source>
</evidence>
<accession>A0A494YWH7</accession>
<dbReference type="GO" id="GO:0005198">
    <property type="term" value="F:structural molecule activity"/>
    <property type="evidence" value="ECO:0007669"/>
    <property type="project" value="InterPro"/>
</dbReference>
<dbReference type="Proteomes" id="UP000272238">
    <property type="component" value="Unassembled WGS sequence"/>
</dbReference>
<name>A0A494YWH7_9BACL</name>
<keyword evidence="3" id="KW-0975">Bacterial flagellum</keyword>
<dbReference type="InterPro" id="IPR013384">
    <property type="entry name" value="Flagell_FlgL"/>
</dbReference>
<dbReference type="PANTHER" id="PTHR42792">
    <property type="entry name" value="FLAGELLIN"/>
    <property type="match status" value="1"/>
</dbReference>
<dbReference type="PANTHER" id="PTHR42792:SF1">
    <property type="entry name" value="FLAGELLAR HOOK-ASSOCIATED PROTEIN 3"/>
    <property type="match status" value="1"/>
</dbReference>
<gene>
    <name evidence="6" type="primary">flgL</name>
    <name evidence="6" type="ORF">D8M03_13740</name>
</gene>
<organism evidence="6 7">
    <name type="scientific">Ureibacillus endophyticus</name>
    <dbReference type="NCBI Taxonomy" id="1978490"/>
    <lineage>
        <taxon>Bacteria</taxon>
        <taxon>Bacillati</taxon>
        <taxon>Bacillota</taxon>
        <taxon>Bacilli</taxon>
        <taxon>Bacillales</taxon>
        <taxon>Caryophanaceae</taxon>
        <taxon>Ureibacillus</taxon>
    </lineage>
</organism>
<dbReference type="AlphaFoldDB" id="A0A494YWH7"/>
<feature type="domain" description="Flagellin N-terminal" evidence="4">
    <location>
        <begin position="6"/>
        <end position="140"/>
    </location>
</feature>
<dbReference type="GO" id="GO:0071973">
    <property type="term" value="P:bacterial-type flagellum-dependent cell motility"/>
    <property type="evidence" value="ECO:0007669"/>
    <property type="project" value="InterPro"/>
</dbReference>
<dbReference type="NCBIfam" id="TIGR02550">
    <property type="entry name" value="flagell_flgL"/>
    <property type="match status" value="1"/>
</dbReference>
<dbReference type="InterPro" id="IPR046358">
    <property type="entry name" value="Flagellin_C"/>
</dbReference>
<keyword evidence="7" id="KW-1185">Reference proteome</keyword>
<protein>
    <submittedName>
        <fullName evidence="6">Flagellar hook-associated protein FlgL</fullName>
    </submittedName>
</protein>
<dbReference type="InterPro" id="IPR001029">
    <property type="entry name" value="Flagellin_N"/>
</dbReference>
<reference evidence="6 7" key="1">
    <citation type="journal article" date="2016" name="Antonie Van Leeuwenhoek">
        <title>Lysinibacillus endophyticus sp. nov., an indole-3-acetic acid producing endophytic bacterium isolated from corn root (Zea mays cv. Xinken-5).</title>
        <authorList>
            <person name="Yu J."/>
            <person name="Guan X."/>
            <person name="Liu C."/>
            <person name="Xiang W."/>
            <person name="Yu Z."/>
            <person name="Liu X."/>
            <person name="Wang G."/>
        </authorList>
    </citation>
    <scope>NUCLEOTIDE SEQUENCE [LARGE SCALE GENOMIC DNA]</scope>
    <source>
        <strain evidence="6 7">DSM 100506</strain>
    </source>
</reference>
<sequence length="303" mass="34010">MRVTQSMLSGNLLRNLSNSYAKLGKIQEQVNTGKKVTRPSDDPVTAMKGINYRTELNSVEQFSRNIGEAYNWLDTTDDTFDKIGSALQRANELIVQASSDTMNPDDREKINAEIQQLREHVQNLANTKIGDSYIFSGTKTNTAPFNLTNKEYEAPKDLANPTDPNDPLNKPIEIEVFDGINIQINTTPIQLFREIDAMFKNIEDDIAAKKSGSELSTHLTAIDNQMSKILTTRADIGARQNRVELMDARLQSQEVIATTRMSENEDIDYEKAITEMITQESIHRAALSVGGRIIQPTLVDFLR</sequence>
<dbReference type="Pfam" id="PF00700">
    <property type="entry name" value="Flagellin_C"/>
    <property type="match status" value="1"/>
</dbReference>
<dbReference type="SUPFAM" id="SSF64518">
    <property type="entry name" value="Phase 1 flagellin"/>
    <property type="match status" value="1"/>
</dbReference>
<evidence type="ECO:0000313" key="7">
    <source>
        <dbReference type="Proteomes" id="UP000272238"/>
    </source>
</evidence>
<dbReference type="OrthoDB" id="9758307at2"/>
<dbReference type="Gene3D" id="1.20.1330.10">
    <property type="entry name" value="f41 fragment of flagellin, N-terminal domain"/>
    <property type="match status" value="1"/>
</dbReference>
<keyword evidence="6" id="KW-0969">Cilium</keyword>
<keyword evidence="6" id="KW-0966">Cell projection</keyword>
<comment type="similarity">
    <text evidence="2">Belongs to the bacterial flagellin family.</text>
</comment>
<evidence type="ECO:0000256" key="1">
    <source>
        <dbReference type="ARBA" id="ARBA00004365"/>
    </source>
</evidence>
<comment type="subcellular location">
    <subcellularLocation>
        <location evidence="1">Bacterial flagellum</location>
    </subcellularLocation>
</comment>
<evidence type="ECO:0000259" key="5">
    <source>
        <dbReference type="Pfam" id="PF00700"/>
    </source>
</evidence>
<evidence type="ECO:0000259" key="4">
    <source>
        <dbReference type="Pfam" id="PF00669"/>
    </source>
</evidence>
<dbReference type="GO" id="GO:0009424">
    <property type="term" value="C:bacterial-type flagellum hook"/>
    <property type="evidence" value="ECO:0007669"/>
    <property type="project" value="InterPro"/>
</dbReference>